<dbReference type="InterPro" id="IPR006600">
    <property type="entry name" value="HTH_CenpB_DNA-bd_dom"/>
</dbReference>
<keyword evidence="3" id="KW-0677">Repeat</keyword>
<dbReference type="PANTHER" id="PTHR48051">
    <property type="match status" value="1"/>
</dbReference>
<dbReference type="InterPro" id="IPR009057">
    <property type="entry name" value="Homeodomain-like_sf"/>
</dbReference>
<dbReference type="SMART" id="SM00364">
    <property type="entry name" value="LRR_BAC"/>
    <property type="match status" value="10"/>
</dbReference>
<dbReference type="CDD" id="cd00143">
    <property type="entry name" value="PP2Cc"/>
    <property type="match status" value="1"/>
</dbReference>
<dbReference type="InterPro" id="IPR001611">
    <property type="entry name" value="Leu-rich_rpt"/>
</dbReference>
<feature type="region of interest" description="Disordered" evidence="6">
    <location>
        <begin position="977"/>
        <end position="1015"/>
    </location>
</feature>
<evidence type="ECO:0000313" key="9">
    <source>
        <dbReference type="EMBL" id="KAJ8383582.1"/>
    </source>
</evidence>
<dbReference type="GO" id="GO:0003677">
    <property type="term" value="F:DNA binding"/>
    <property type="evidence" value="ECO:0007669"/>
    <property type="project" value="UniProtKB-KW"/>
</dbReference>
<feature type="region of interest" description="Disordered" evidence="6">
    <location>
        <begin position="126"/>
        <end position="149"/>
    </location>
</feature>
<dbReference type="Pfam" id="PF04218">
    <property type="entry name" value="CENP-B_N"/>
    <property type="match status" value="1"/>
</dbReference>
<reference evidence="9" key="1">
    <citation type="journal article" date="2023" name="Science">
        <title>Genome structures resolve the early diversification of teleost fishes.</title>
        <authorList>
            <person name="Parey E."/>
            <person name="Louis A."/>
            <person name="Montfort J."/>
            <person name="Bouchez O."/>
            <person name="Roques C."/>
            <person name="Iampietro C."/>
            <person name="Lluch J."/>
            <person name="Castinel A."/>
            <person name="Donnadieu C."/>
            <person name="Desvignes T."/>
            <person name="Floi Bucao C."/>
            <person name="Jouanno E."/>
            <person name="Wen M."/>
            <person name="Mejri S."/>
            <person name="Dirks R."/>
            <person name="Jansen H."/>
            <person name="Henkel C."/>
            <person name="Chen W.J."/>
            <person name="Zahm M."/>
            <person name="Cabau C."/>
            <person name="Klopp C."/>
            <person name="Thompson A.W."/>
            <person name="Robinson-Rechavi M."/>
            <person name="Braasch I."/>
            <person name="Lecointre G."/>
            <person name="Bobe J."/>
            <person name="Postlethwait J.H."/>
            <person name="Berthelot C."/>
            <person name="Roest Crollius H."/>
            <person name="Guiguen Y."/>
        </authorList>
    </citation>
    <scope>NUCLEOTIDE SEQUENCE</scope>
    <source>
        <strain evidence="9">NC1722</strain>
    </source>
</reference>
<dbReference type="Gene3D" id="1.10.10.60">
    <property type="entry name" value="Homeodomain-like"/>
    <property type="match status" value="2"/>
</dbReference>
<feature type="compositionally biased region" description="Polar residues" evidence="6">
    <location>
        <begin position="2512"/>
        <end position="2521"/>
    </location>
</feature>
<dbReference type="Gene3D" id="3.60.40.10">
    <property type="entry name" value="PPM-type phosphatase domain"/>
    <property type="match status" value="1"/>
</dbReference>
<proteinExistence type="predicted"/>
<dbReference type="SMART" id="SM00674">
    <property type="entry name" value="CENPB"/>
    <property type="match status" value="1"/>
</dbReference>
<feature type="compositionally biased region" description="Acidic residues" evidence="6">
    <location>
        <begin position="2658"/>
        <end position="2680"/>
    </location>
</feature>
<feature type="region of interest" description="Disordered" evidence="6">
    <location>
        <begin position="2326"/>
        <end position="2394"/>
    </location>
</feature>
<dbReference type="InterPro" id="IPR050216">
    <property type="entry name" value="LRR_domain-containing"/>
</dbReference>
<keyword evidence="4" id="KW-0238">DNA-binding</keyword>
<dbReference type="FunFam" id="3.60.40.10:FF:000003">
    <property type="entry name" value="PH domain and leucine-rich repeat protein phosphatase 1"/>
    <property type="match status" value="1"/>
</dbReference>
<accession>A0AAD7RGD4</accession>
<protein>
    <recommendedName>
        <fullName evidence="11">Leucine rich repeat-containing protein</fullName>
    </recommendedName>
</protein>
<feature type="region of interest" description="Disordered" evidence="6">
    <location>
        <begin position="2453"/>
        <end position="2536"/>
    </location>
</feature>
<dbReference type="Proteomes" id="UP001221898">
    <property type="component" value="Unassembled WGS sequence"/>
</dbReference>
<feature type="compositionally biased region" description="Pro residues" evidence="6">
    <location>
        <begin position="2348"/>
        <end position="2379"/>
    </location>
</feature>
<dbReference type="Pfam" id="PF13855">
    <property type="entry name" value="LRR_8"/>
    <property type="match status" value="1"/>
</dbReference>
<evidence type="ECO:0000259" key="7">
    <source>
        <dbReference type="PROSITE" id="PS51253"/>
    </source>
</evidence>
<dbReference type="InterPro" id="IPR007889">
    <property type="entry name" value="HTH_Psq"/>
</dbReference>
<dbReference type="SUPFAM" id="SSF52047">
    <property type="entry name" value="RNI-like"/>
    <property type="match status" value="1"/>
</dbReference>
<dbReference type="Pfam" id="PF00560">
    <property type="entry name" value="LRR_1"/>
    <property type="match status" value="1"/>
</dbReference>
<sequence>MRHVRASVTRALVSVSDLSPAVERIAGRARASRLGLSPAPAARPVDPNSRATPIRSELMSASLPPPRWHSWPELTLVRPVESNPTQWHIGGEVGTFTCALVAAMLSYPASPRLGVRADERMPDATRPAFGCPGEEGVPGTSSSRSRKGVRGWVPSRRRQIYRAGEIGSLPRGLGGGLVGEGEAGGGSLILNTMASKDMGPSLHLLCKRQQSLSETEPGGALMRPACRRPFTAWCGSRTTGCVIDPAALVQERGFPSLSPPPRPGPALPCPARGEGFGRGTDTGGRTLGLWMHKALSLLTTRLQNRTRLLPSATAVSSSLRVASADVTRRGDRRHSAGLLHPREPGGLWEVLLAVRAERCTSGTRAFRVTSFNPSLGSGSRRGHAASALTFPLANKLTVQSPAIALCQVKRYRAPAEETAAETAEAAGTRRQEVRGVRIGCLRAKGPRKPHCIEGSERVQLSGTYNVRKGKMQLPVNRWTRRQVILCGTCLIVSSVKDSQTGKMHVLPLIGGKVRNAPSPRPPPPPTFHRSQLYRHAARCDTTSGRVVPESLGGLAVTAFDTGHCDQGSIPLATPELALARKRRRALICPDPTRTCDAPINRPAFTPPGARARCLLCALTPHHEHADSSWNSTAISTLGDVTRAGVPSCAPQLCMFPCMIALNTPSAVWAPVEEMKKHSHCLAFTSSGPQSQTFCGGNSLFHTVSPSVRGSSHRPLENDQGKPVFSVISAMTLWFNDNAAQRKAPTGSVEPRVEGQGLRSAERFPRNGLSERERSFEPLPCVEIVSQRISSVDLSCCSLEQLPPNLFYSQDLTHLNLKQNFLPPGRALSELQSEFVSDFLRKILLQSADSGVTASRLSQLSMPASEETALHHRARGESSLLALGNLSLALGRKALLVCDQQGYVWKSNAPARPPWFLTIRGENSGARRITEEPRAAGVGGDLPGQTGAELVWTPFTWFSPPLTALQLWVESQDPLAPGGLGGQRSEVRGGSVERNWWSDGRGVPSQRPAEEGGPRSDCSVVNVALLCTGGVVWYHQQGQNNQHRHRDRDWQCSRSFPSPDLGNVFFPLPVSEVRSGLGPKGRSPLCPSHSPGGLAVIGAHVRSLTVTVLLGYTLVFSRSPPSPSPSPLGLAFLLSCDQCWLAVILQTHFSGVPIPMGGSVVFSKLRSLNLSNNHLGEFPEAICDITTLTEVNLSCNYLTSVHSAVSGRGVNAGQYHSAVSRGGQGSGVRGVSGGEGRGVRGQGSTTALLQTFLLDGNCLQTLPEELGDLQALGYLGLSFNQFSQLPAVLPRLQGVERLCMAGNSLTCLNLPELRHLQVKQVDLRLNKICSVVPEEAEFLHHVTQLDVRDNVLQELDASLFPRLEVLRCERNRLTSLTAGGALLKGLYASTNELSQLLVYPVPGNLTYMDVSRNRLDSVPDWVCESRRLEVLDLSHNRICELPIGGHSGRRWPLRPGFDSTSNTRVVGYPLHRIQRRTVLYAEPPLSSRPPSHLDISFSVISAHTGSRPQTDAVLLMVSSLSRLSSCWVIMSCGDCLRGWSARRSRFLRGGASTGSDQLLELPSNLFLKADRTALKMERDGCVFLGKGETGPVSPSVMDRSQLSQCGVSAEGQFTLYARGPQPPGHDQYRLRCLNASANKLESLPPSSQSEESQSILQELYLTNNRLSDKCVPLLTGHCHLRVLHLAYNHLQTFPASKMARLEELEEVDLSGNQLKAIPTTILSCRRMHTLVAHSNCIQCVDLSCNELSETLELLNKMARLEELEEVDLSGNQLKAIPTTILSCRRMHTLVAHSNCIQVFPEVMQLMEMKTNPGLNLTSTDQSSVVLSGPLSNSSDWGQGCGGHCPGADSTVDMGRGGMSAHPCRQTGGGIGCVDLSCNELSEVTLPENLPPKLQELDLTGNPRLSLDHKTLELLNPALVVSPDRRRRLAVRPRGGGGWRVSRFEFIEEQEGRPWSGSVSEEVDLPARENWLVTQRTGGGLGGGNIRCFRIDPSPTSFPVNEGPGAPAVWSHGYTEASGVKNKRRSESALTLRTHSKFGTSQRGERFHMRPHAPQGGKGYRKTEASETPDKLCVAALSVDNLCGSREALYGVFDGERNVEVPYLLQCTMSDVLAEELHKSRSDEDYMTNTFLVMQRKLGTAGQKLGGSAALCHIKHDPLDPGGCFTLTAANVGKCQAILCRDGKPLPLSVIHNVGVAEEYQRLRQHKAIVTEDNKVNGVTDSTRIMGYSFLYPAVLPRPHVHTVALTARDEFFIVGSGGLWASVSPGEAVEAVRSVPDALAAAKKLCTLAQAYGCTHSLSAVVVQLSLTEDCCCCCCELGPPPPPLLLPPPSPGPAPSPFLPPSLRDRPLPPAPRPTPCSPRPPPAARSAARPPPLSPPPRGGAGGGGAGGGGGGAEPPRCCALHPACLAGPFRRQLSCALSHSGLDSEDEEPIAGVFSNGSRVEVEVDIHCLRARSAPAGAKPRPLRRPGPAHHHHNHSHARGPGLWGGAERGIGRGGGAEGGGGGGGAGDCSSRTNNTTATLGRRRGNGSVAPPEKSHNLIEVAADAPAKKQGGYFAAPAQPDPDDQFIIPPELEEERTPPGVERAMRLRSRHIEADFPQNPAVITELGQEEEELRQEEEELSRVESVQNVLLQEPQGQSVLKCTAGSDRKRRRQEEEGLGQEEEGLRQEEEELIQEEEELSRVESSTGVLLQGHQGRTVVKREAEMGSTRTEDDLKTERLDSAETEHMAISDATEPLVCGKEISPRDKEMAHATKGRRDAMTSRKRVTISIDKKLEILSKLDKGACLGSIAREYNVGKSTVFDIKKHQNKIKQFAREATDSRSLKRRFIVRKPDDEKFDKAMHLWYCQTRASGSAISGAMITKKAKAMYVEMHPERSYDHFKASSGWLHRFKARHGIRCLGEQGDTLSGDPDVASATLKRFIDENGLTSDQVFNCGETGLYWRLLPTKTGAFRRSEKHQQAKKHFKPGKDRVTLMATANSSGDLRLPLVFIHTSAKPRCFADVTTSALPCHYYSERGAWMSAAVFSDWFRARFVPLVTEYLARKSLPSRAILLTEDGRIQCVFLPAVAGGSLVQPMDQGVLESLKRRYKRDLLRRLWAESESSYADFCERFTVKDALCMCAKAWAEIGAATLRRAWRKLLPCEEASAEEEEEEEEQEEQEQGLQSPPRSRKNGLEPTGTRVHVGYSPTKKLSSRVAPGVANQISGVSSSSPDAPLAPPLFTIGMKCSLRMALCLQTVCETEPESDSDREAGQALVPHAVAEMCLVTSLKWLEQQFEASPTDLLMLRELHSLAVRKRELHFDSSVSGGAGLAGRSLSRSVQQELTVQRWIRQELGGRNLTGSDTMRSPTPGLAHVEDLIKMEPPEGAGLAQGPTRLWPDPIRAAGEPGRHVKEETDAVKDVFKCVVSKYDEVKSMIGGGVWLSAPGGGRVRCEARKGVSRTWVGANSVSNPVTGSDEGRSLAEELKVKQLGPDRARITIKQQSTGRGKQYTRTFFLATAGSDPAWIDTGV</sequence>
<dbReference type="InterPro" id="IPR003591">
    <property type="entry name" value="Leu-rich_rpt_typical-subtyp"/>
</dbReference>
<evidence type="ECO:0000256" key="5">
    <source>
        <dbReference type="ARBA" id="ARBA00023242"/>
    </source>
</evidence>
<dbReference type="SMART" id="SM00332">
    <property type="entry name" value="PP2Cc"/>
    <property type="match status" value="1"/>
</dbReference>
<feature type="compositionally biased region" description="Pro residues" evidence="6">
    <location>
        <begin position="2326"/>
        <end position="2340"/>
    </location>
</feature>
<keyword evidence="5" id="KW-0539">Nucleus</keyword>
<evidence type="ECO:0000256" key="6">
    <source>
        <dbReference type="SAM" id="MobiDB-lite"/>
    </source>
</evidence>
<dbReference type="SUPFAM" id="SSF46689">
    <property type="entry name" value="Homeodomain-like"/>
    <property type="match status" value="2"/>
</dbReference>
<feature type="domain" description="HTH CENPB-type" evidence="7">
    <location>
        <begin position="2827"/>
        <end position="2902"/>
    </location>
</feature>
<gene>
    <name evidence="9" type="ORF">AAFF_G00219620</name>
</gene>
<evidence type="ECO:0000259" key="8">
    <source>
        <dbReference type="PROSITE" id="PS51746"/>
    </source>
</evidence>
<dbReference type="PROSITE" id="PS51450">
    <property type="entry name" value="LRR"/>
    <property type="match status" value="2"/>
</dbReference>
<dbReference type="Pfam" id="PF03184">
    <property type="entry name" value="DDE_1"/>
    <property type="match status" value="1"/>
</dbReference>
<name>A0AAD7RGD4_9TELE</name>
<organism evidence="9 10">
    <name type="scientific">Aldrovandia affinis</name>
    <dbReference type="NCBI Taxonomy" id="143900"/>
    <lineage>
        <taxon>Eukaryota</taxon>
        <taxon>Metazoa</taxon>
        <taxon>Chordata</taxon>
        <taxon>Craniata</taxon>
        <taxon>Vertebrata</taxon>
        <taxon>Euteleostomi</taxon>
        <taxon>Actinopterygii</taxon>
        <taxon>Neopterygii</taxon>
        <taxon>Teleostei</taxon>
        <taxon>Notacanthiformes</taxon>
        <taxon>Halosauridae</taxon>
        <taxon>Aldrovandia</taxon>
    </lineage>
</organism>
<dbReference type="PROSITE" id="PS51746">
    <property type="entry name" value="PPM_2"/>
    <property type="match status" value="1"/>
</dbReference>
<evidence type="ECO:0000256" key="3">
    <source>
        <dbReference type="ARBA" id="ARBA00022737"/>
    </source>
</evidence>
<dbReference type="InterPro" id="IPR036457">
    <property type="entry name" value="PPM-type-like_dom_sf"/>
</dbReference>
<evidence type="ECO:0000313" key="10">
    <source>
        <dbReference type="Proteomes" id="UP001221898"/>
    </source>
</evidence>
<dbReference type="SUPFAM" id="SSF52058">
    <property type="entry name" value="L domain-like"/>
    <property type="match status" value="1"/>
</dbReference>
<dbReference type="GO" id="GO:0005634">
    <property type="term" value="C:nucleus"/>
    <property type="evidence" value="ECO:0007669"/>
    <property type="project" value="UniProtKB-SubCell"/>
</dbReference>
<comment type="subcellular location">
    <subcellularLocation>
        <location evidence="1">Nucleus</location>
    </subcellularLocation>
</comment>
<evidence type="ECO:0008006" key="11">
    <source>
        <dbReference type="Google" id="ProtNLM"/>
    </source>
</evidence>
<dbReference type="Pfam" id="PF03221">
    <property type="entry name" value="HTH_Tnp_Tc5"/>
    <property type="match status" value="1"/>
</dbReference>
<dbReference type="GO" id="GO:0005737">
    <property type="term" value="C:cytoplasm"/>
    <property type="evidence" value="ECO:0007669"/>
    <property type="project" value="TreeGrafter"/>
</dbReference>
<evidence type="ECO:0000256" key="1">
    <source>
        <dbReference type="ARBA" id="ARBA00004123"/>
    </source>
</evidence>
<feature type="region of interest" description="Disordered" evidence="6">
    <location>
        <begin position="2038"/>
        <end position="2062"/>
    </location>
</feature>
<keyword evidence="10" id="KW-1185">Reference proteome</keyword>
<comment type="caution">
    <text evidence="9">The sequence shown here is derived from an EMBL/GenBank/DDBJ whole genome shotgun (WGS) entry which is preliminary data.</text>
</comment>
<dbReference type="SUPFAM" id="SSF81606">
    <property type="entry name" value="PP2C-like"/>
    <property type="match status" value="1"/>
</dbReference>
<dbReference type="PANTHER" id="PTHR48051:SF1">
    <property type="entry name" value="RAS SUPPRESSOR PROTEIN 1"/>
    <property type="match status" value="1"/>
</dbReference>
<feature type="compositionally biased region" description="Gly residues" evidence="6">
    <location>
        <begin position="2380"/>
        <end position="2394"/>
    </location>
</feature>
<feature type="region of interest" description="Disordered" evidence="6">
    <location>
        <begin position="3147"/>
        <end position="3188"/>
    </location>
</feature>
<dbReference type="Pfam" id="PF00481">
    <property type="entry name" value="PP2C"/>
    <property type="match status" value="1"/>
</dbReference>
<feature type="compositionally biased region" description="Acidic residues" evidence="6">
    <location>
        <begin position="3147"/>
        <end position="3161"/>
    </location>
</feature>
<dbReference type="Gene3D" id="3.80.10.10">
    <property type="entry name" value="Ribonuclease Inhibitor"/>
    <property type="match status" value="5"/>
</dbReference>
<dbReference type="SMART" id="SM00369">
    <property type="entry name" value="LRR_TYP"/>
    <property type="match status" value="7"/>
</dbReference>
<dbReference type="InterPro" id="IPR004875">
    <property type="entry name" value="DDE_SF_endonuclease_dom"/>
</dbReference>
<feature type="domain" description="PPM-type phosphatase" evidence="8">
    <location>
        <begin position="2057"/>
        <end position="2304"/>
    </location>
</feature>
<dbReference type="EMBL" id="JAINUG010000290">
    <property type="protein sequence ID" value="KAJ8383582.1"/>
    <property type="molecule type" value="Genomic_DNA"/>
</dbReference>
<dbReference type="InterPro" id="IPR032675">
    <property type="entry name" value="LRR_dom_sf"/>
</dbReference>
<feature type="region of interest" description="Disordered" evidence="6">
    <location>
        <begin position="2639"/>
        <end position="2721"/>
    </location>
</feature>
<feature type="compositionally biased region" description="Gly residues" evidence="6">
    <location>
        <begin position="2484"/>
        <end position="2509"/>
    </location>
</feature>
<dbReference type="PROSITE" id="PS51253">
    <property type="entry name" value="HTH_CENPB"/>
    <property type="match status" value="1"/>
</dbReference>
<feature type="compositionally biased region" description="Basic residues" evidence="6">
    <location>
        <begin position="2463"/>
        <end position="2480"/>
    </location>
</feature>
<feature type="compositionally biased region" description="Basic and acidic residues" evidence="6">
    <location>
        <begin position="2701"/>
        <end position="2721"/>
    </location>
</feature>
<evidence type="ECO:0000256" key="4">
    <source>
        <dbReference type="ARBA" id="ARBA00023125"/>
    </source>
</evidence>
<evidence type="ECO:0000256" key="2">
    <source>
        <dbReference type="ARBA" id="ARBA00022614"/>
    </source>
</evidence>
<keyword evidence="2" id="KW-0433">Leucine-rich repeat</keyword>
<dbReference type="InterPro" id="IPR001932">
    <property type="entry name" value="PPM-type_phosphatase-like_dom"/>
</dbReference>